<dbReference type="Proteomes" id="UP000202763">
    <property type="component" value="Segment"/>
</dbReference>
<dbReference type="KEGG" id="vg:26796501"/>
<sequence length="134" mass="14955">MARISLFNQEITLYRAGGVGYWEGNEYYESPEQTVTVEGNIQPYREGVNNFVTPAGFRATSAVEVYVTGNTGDEIRADNDRISTIADEIVYQGSRYKCIDLQNWTGQSSGGRSLIPNHMLGLFYLKDKVSEVSP</sequence>
<dbReference type="EMBL" id="KR534323">
    <property type="protein sequence ID" value="AKO60907.1"/>
    <property type="molecule type" value="Genomic_DNA"/>
</dbReference>
<accession>A0A0H4INM5</accession>
<keyword evidence="2" id="KW-1185">Reference proteome</keyword>
<dbReference type="RefSeq" id="YP_009225440.1">
    <property type="nucleotide sequence ID" value="NC_029094.1"/>
</dbReference>
<dbReference type="GeneID" id="26796501"/>
<evidence type="ECO:0000313" key="1">
    <source>
        <dbReference type="EMBL" id="AKO60907.1"/>
    </source>
</evidence>
<organism evidence="1 2">
    <name type="scientific">Pseudoalteromonas phage H101</name>
    <dbReference type="NCBI Taxonomy" id="1654919"/>
    <lineage>
        <taxon>Viruses</taxon>
        <taxon>Duplodnaviria</taxon>
        <taxon>Heunggongvirae</taxon>
        <taxon>Uroviricota</taxon>
        <taxon>Caudoviricetes</taxon>
        <taxon>Shandongvirus</taxon>
        <taxon>Shandongvirus H101</taxon>
    </lineage>
</organism>
<dbReference type="OrthoDB" id="13339at10239"/>
<reference evidence="1 2" key="1">
    <citation type="submission" date="2015-05" db="EMBL/GenBank/DDBJ databases">
        <authorList>
            <person name="Wang D.B."/>
            <person name="Wang M."/>
        </authorList>
    </citation>
    <scope>NUCLEOTIDE SEQUENCE [LARGE SCALE GENOMIC DNA]</scope>
</reference>
<protein>
    <submittedName>
        <fullName evidence="1">Uncharacterized protein</fullName>
    </submittedName>
</protein>
<proteinExistence type="predicted"/>
<name>A0A0H4INM5_9CAUD</name>
<evidence type="ECO:0000313" key="2">
    <source>
        <dbReference type="Proteomes" id="UP000202763"/>
    </source>
</evidence>